<dbReference type="Pfam" id="PF03466">
    <property type="entry name" value="LysR_substrate"/>
    <property type="match status" value="1"/>
</dbReference>
<dbReference type="InterPro" id="IPR058163">
    <property type="entry name" value="LysR-type_TF_proteobact-type"/>
</dbReference>
<dbReference type="Gene3D" id="3.40.190.10">
    <property type="entry name" value="Periplasmic binding protein-like II"/>
    <property type="match status" value="2"/>
</dbReference>
<evidence type="ECO:0000313" key="6">
    <source>
        <dbReference type="EMBL" id="TDP64132.1"/>
    </source>
</evidence>
<evidence type="ECO:0000259" key="5">
    <source>
        <dbReference type="PROSITE" id="PS50931"/>
    </source>
</evidence>
<dbReference type="AlphaFoldDB" id="A0A4R6QLM1"/>
<protein>
    <submittedName>
        <fullName evidence="6">LysR family transcriptional regulator</fullName>
    </submittedName>
</protein>
<proteinExistence type="inferred from homology"/>
<evidence type="ECO:0000256" key="2">
    <source>
        <dbReference type="ARBA" id="ARBA00023015"/>
    </source>
</evidence>
<dbReference type="Pfam" id="PF00126">
    <property type="entry name" value="HTH_1"/>
    <property type="match status" value="1"/>
</dbReference>
<evidence type="ECO:0000256" key="4">
    <source>
        <dbReference type="ARBA" id="ARBA00023163"/>
    </source>
</evidence>
<dbReference type="InterPro" id="IPR036388">
    <property type="entry name" value="WH-like_DNA-bd_sf"/>
</dbReference>
<dbReference type="RefSeq" id="WP_133701966.1">
    <property type="nucleotide sequence ID" value="NZ_SNXS01000004.1"/>
</dbReference>
<dbReference type="PROSITE" id="PS50931">
    <property type="entry name" value="HTH_LYSR"/>
    <property type="match status" value="1"/>
</dbReference>
<sequence length="300" mass="33331">MRRHLHHLNALRCFEAAARLLSFTQAAAELHVTQAAISHQVRALEEALGQPLFERRPRQVRLTPAGERLVGVLSSSFDRIDELLGQLKQSDQQKQSLQLAVTPSFSSRWLMPRLPHFWDAHPEIELHLHHTAQADAVSRGAAEAAVIWTLEPPQRLWAQQLFGTLLTPVCSPGLPRDSQPLDNPAALRHYPLLHEDSFEDWARWMQHAGITDAQVRQGQLIDDSNALLMAAMAGRGVALGRLALIKDELALGRLIRPFQQCIAAQGAYWLITTEAVATQPRFKAIAAFMLEQSALTGAAC</sequence>
<dbReference type="SUPFAM" id="SSF53850">
    <property type="entry name" value="Periplasmic binding protein-like II"/>
    <property type="match status" value="1"/>
</dbReference>
<gene>
    <name evidence="6" type="ORF">DES47_104421</name>
</gene>
<organism evidence="6 7">
    <name type="scientific">Roseateles toxinivorans</name>
    <dbReference type="NCBI Taxonomy" id="270368"/>
    <lineage>
        <taxon>Bacteria</taxon>
        <taxon>Pseudomonadati</taxon>
        <taxon>Pseudomonadota</taxon>
        <taxon>Betaproteobacteria</taxon>
        <taxon>Burkholderiales</taxon>
        <taxon>Sphaerotilaceae</taxon>
        <taxon>Roseateles</taxon>
    </lineage>
</organism>
<dbReference type="GO" id="GO:0003700">
    <property type="term" value="F:DNA-binding transcription factor activity"/>
    <property type="evidence" value="ECO:0007669"/>
    <property type="project" value="InterPro"/>
</dbReference>
<evidence type="ECO:0000313" key="7">
    <source>
        <dbReference type="Proteomes" id="UP000295361"/>
    </source>
</evidence>
<dbReference type="InParanoid" id="A0A4R6QLM1"/>
<comment type="similarity">
    <text evidence="1">Belongs to the LysR transcriptional regulatory family.</text>
</comment>
<evidence type="ECO:0000256" key="3">
    <source>
        <dbReference type="ARBA" id="ARBA00023125"/>
    </source>
</evidence>
<keyword evidence="7" id="KW-1185">Reference proteome</keyword>
<dbReference type="PANTHER" id="PTHR30537:SF74">
    <property type="entry name" value="HTH-TYPE TRANSCRIPTIONAL REGULATOR TRPI"/>
    <property type="match status" value="1"/>
</dbReference>
<dbReference type="InterPro" id="IPR000847">
    <property type="entry name" value="LysR_HTH_N"/>
</dbReference>
<dbReference type="EMBL" id="SNXS01000004">
    <property type="protein sequence ID" value="TDP64132.1"/>
    <property type="molecule type" value="Genomic_DNA"/>
</dbReference>
<comment type="caution">
    <text evidence="6">The sequence shown here is derived from an EMBL/GenBank/DDBJ whole genome shotgun (WGS) entry which is preliminary data.</text>
</comment>
<name>A0A4R6QLM1_9BURK</name>
<dbReference type="FunFam" id="1.10.10.10:FF:000038">
    <property type="entry name" value="Glycine cleavage system transcriptional activator"/>
    <property type="match status" value="1"/>
</dbReference>
<keyword evidence="3" id="KW-0238">DNA-binding</keyword>
<dbReference type="Proteomes" id="UP000295361">
    <property type="component" value="Unassembled WGS sequence"/>
</dbReference>
<dbReference type="PRINTS" id="PR00039">
    <property type="entry name" value="HTHLYSR"/>
</dbReference>
<dbReference type="InterPro" id="IPR036390">
    <property type="entry name" value="WH_DNA-bd_sf"/>
</dbReference>
<feature type="domain" description="HTH lysR-type" evidence="5">
    <location>
        <begin position="8"/>
        <end position="63"/>
    </location>
</feature>
<reference evidence="6 7" key="1">
    <citation type="submission" date="2019-03" db="EMBL/GenBank/DDBJ databases">
        <title>Genomic Encyclopedia of Type Strains, Phase IV (KMG-IV): sequencing the most valuable type-strain genomes for metagenomic binning, comparative biology and taxonomic classification.</title>
        <authorList>
            <person name="Goeker M."/>
        </authorList>
    </citation>
    <scope>NUCLEOTIDE SEQUENCE [LARGE SCALE GENOMIC DNA]</scope>
    <source>
        <strain evidence="6 7">DSM 16998</strain>
    </source>
</reference>
<dbReference type="SUPFAM" id="SSF46785">
    <property type="entry name" value="Winged helix' DNA-binding domain"/>
    <property type="match status" value="1"/>
</dbReference>
<dbReference type="Gene3D" id="1.10.10.10">
    <property type="entry name" value="Winged helix-like DNA-binding domain superfamily/Winged helix DNA-binding domain"/>
    <property type="match status" value="1"/>
</dbReference>
<dbReference type="GO" id="GO:0043565">
    <property type="term" value="F:sequence-specific DNA binding"/>
    <property type="evidence" value="ECO:0007669"/>
    <property type="project" value="TreeGrafter"/>
</dbReference>
<dbReference type="FunFam" id="3.40.190.10:FF:000017">
    <property type="entry name" value="Glycine cleavage system transcriptional activator"/>
    <property type="match status" value="1"/>
</dbReference>
<accession>A0A4R6QLM1</accession>
<keyword evidence="4" id="KW-0804">Transcription</keyword>
<keyword evidence="2" id="KW-0805">Transcription regulation</keyword>
<dbReference type="GO" id="GO:0006351">
    <property type="term" value="P:DNA-templated transcription"/>
    <property type="evidence" value="ECO:0007669"/>
    <property type="project" value="TreeGrafter"/>
</dbReference>
<dbReference type="OrthoDB" id="9178397at2"/>
<evidence type="ECO:0000256" key="1">
    <source>
        <dbReference type="ARBA" id="ARBA00009437"/>
    </source>
</evidence>
<dbReference type="PANTHER" id="PTHR30537">
    <property type="entry name" value="HTH-TYPE TRANSCRIPTIONAL REGULATOR"/>
    <property type="match status" value="1"/>
</dbReference>
<dbReference type="InterPro" id="IPR005119">
    <property type="entry name" value="LysR_subst-bd"/>
</dbReference>
<dbReference type="CDD" id="cd08432">
    <property type="entry name" value="PBP2_GcdR_TrpI_HvrB_AmpR_like"/>
    <property type="match status" value="1"/>
</dbReference>